<evidence type="ECO:0000313" key="2">
    <source>
        <dbReference type="EMBL" id="KAL0352000.1"/>
    </source>
</evidence>
<name>A0AAW2P9X4_9LAMI</name>
<evidence type="ECO:0000259" key="1">
    <source>
        <dbReference type="Pfam" id="PF00085"/>
    </source>
</evidence>
<dbReference type="EMBL" id="JACGWM010000009">
    <property type="protein sequence ID" value="KAL0352000.1"/>
    <property type="molecule type" value="Genomic_DNA"/>
</dbReference>
<feature type="domain" description="Thioredoxin" evidence="1">
    <location>
        <begin position="100"/>
        <end position="206"/>
    </location>
</feature>
<protein>
    <submittedName>
        <fullName evidence="2">Thioredoxin-like 4, chloroplastic</fullName>
    </submittedName>
</protein>
<reference evidence="2" key="2">
    <citation type="journal article" date="2024" name="Plant">
        <title>Genomic evolution and insights into agronomic trait innovations of Sesamum species.</title>
        <authorList>
            <person name="Miao H."/>
            <person name="Wang L."/>
            <person name="Qu L."/>
            <person name="Liu H."/>
            <person name="Sun Y."/>
            <person name="Le M."/>
            <person name="Wang Q."/>
            <person name="Wei S."/>
            <person name="Zheng Y."/>
            <person name="Lin W."/>
            <person name="Duan Y."/>
            <person name="Cao H."/>
            <person name="Xiong S."/>
            <person name="Wang X."/>
            <person name="Wei L."/>
            <person name="Li C."/>
            <person name="Ma Q."/>
            <person name="Ju M."/>
            <person name="Zhao R."/>
            <person name="Li G."/>
            <person name="Mu C."/>
            <person name="Tian Q."/>
            <person name="Mei H."/>
            <person name="Zhang T."/>
            <person name="Gao T."/>
            <person name="Zhang H."/>
        </authorList>
    </citation>
    <scope>NUCLEOTIDE SEQUENCE</scope>
    <source>
        <strain evidence="2">KEN8</strain>
    </source>
</reference>
<dbReference type="GO" id="GO:0009507">
    <property type="term" value="C:chloroplast"/>
    <property type="evidence" value="ECO:0007669"/>
    <property type="project" value="TreeGrafter"/>
</dbReference>
<dbReference type="PANTHER" id="PTHR47912:SF1">
    <property type="entry name" value="THIOREDOXIN-LIKE 4, CHLOROPLASTIC"/>
    <property type="match status" value="1"/>
</dbReference>
<dbReference type="PANTHER" id="PTHR47912">
    <property type="entry name" value="THIOREDOXIN-LIKE 4, CHLOROPLASTIC"/>
    <property type="match status" value="1"/>
</dbReference>
<dbReference type="InterPro" id="IPR044176">
    <property type="entry name" value="TRL4_chloroplastic"/>
</dbReference>
<organism evidence="2">
    <name type="scientific">Sesamum calycinum</name>
    <dbReference type="NCBI Taxonomy" id="2727403"/>
    <lineage>
        <taxon>Eukaryota</taxon>
        <taxon>Viridiplantae</taxon>
        <taxon>Streptophyta</taxon>
        <taxon>Embryophyta</taxon>
        <taxon>Tracheophyta</taxon>
        <taxon>Spermatophyta</taxon>
        <taxon>Magnoliopsida</taxon>
        <taxon>eudicotyledons</taxon>
        <taxon>Gunneridae</taxon>
        <taxon>Pentapetalae</taxon>
        <taxon>asterids</taxon>
        <taxon>lamiids</taxon>
        <taxon>Lamiales</taxon>
        <taxon>Pedaliaceae</taxon>
        <taxon>Sesamum</taxon>
    </lineage>
</organism>
<dbReference type="Gene3D" id="3.40.30.10">
    <property type="entry name" value="Glutaredoxin"/>
    <property type="match status" value="1"/>
</dbReference>
<dbReference type="InterPro" id="IPR013766">
    <property type="entry name" value="Thioredoxin_domain"/>
</dbReference>
<dbReference type="AlphaFoldDB" id="A0AAW2P9X4"/>
<accession>A0AAW2P9X4</accession>
<sequence>MQKQGILHHKALFNFVTKTNGQIDFEHTMGFGNLFLDASLTKSCQLKATIQCRTGSAVPMMKGTSVLKLSKIKSTLDENVEELSDDDDEVCPVDCVREFNTDEEFSRILEKAKESNALVVVDFYRTSCGSCKYIEQGFMKLCKGSGDQEAPVVFLKHNVLDEYDEQSEVAERLRIRTVPLFHFYKMESYWRHFQPGIKSEYLKPFLSTQLLLLKKLSQLPNVYSFGFTIVILKHR</sequence>
<proteinExistence type="predicted"/>
<dbReference type="SUPFAM" id="SSF52833">
    <property type="entry name" value="Thioredoxin-like"/>
    <property type="match status" value="1"/>
</dbReference>
<gene>
    <name evidence="2" type="ORF">Scaly_1588700</name>
</gene>
<dbReference type="CDD" id="cd02947">
    <property type="entry name" value="TRX_family"/>
    <property type="match status" value="1"/>
</dbReference>
<dbReference type="Pfam" id="PF00085">
    <property type="entry name" value="Thioredoxin"/>
    <property type="match status" value="1"/>
</dbReference>
<comment type="caution">
    <text evidence="2">The sequence shown here is derived from an EMBL/GenBank/DDBJ whole genome shotgun (WGS) entry which is preliminary data.</text>
</comment>
<reference evidence="2" key="1">
    <citation type="submission" date="2020-06" db="EMBL/GenBank/DDBJ databases">
        <authorList>
            <person name="Li T."/>
            <person name="Hu X."/>
            <person name="Zhang T."/>
            <person name="Song X."/>
            <person name="Zhang H."/>
            <person name="Dai N."/>
            <person name="Sheng W."/>
            <person name="Hou X."/>
            <person name="Wei L."/>
        </authorList>
    </citation>
    <scope>NUCLEOTIDE SEQUENCE</scope>
    <source>
        <strain evidence="2">KEN8</strain>
        <tissue evidence="2">Leaf</tissue>
    </source>
</reference>
<dbReference type="InterPro" id="IPR036249">
    <property type="entry name" value="Thioredoxin-like_sf"/>
</dbReference>